<evidence type="ECO:0000313" key="5">
    <source>
        <dbReference type="EMBL" id="GLC49504.1"/>
    </source>
</evidence>
<sequence length="93" mass="9486">MPHSVGRRMESCSLTTRDGSFGSAASGSRGGMVGVRPGEGMAQLQPDGNGGWDLASGDGPLPSIQQQQLLLHSKALAADLQPQSFGGSPHGEL</sequence>
<evidence type="ECO:0000313" key="6">
    <source>
        <dbReference type="Proteomes" id="UP001165080"/>
    </source>
</evidence>
<evidence type="ECO:0000256" key="1">
    <source>
        <dbReference type="SAM" id="MobiDB-lite"/>
    </source>
</evidence>
<protein>
    <submittedName>
        <fullName evidence="3">Uncharacterized protein</fullName>
    </submittedName>
</protein>
<dbReference type="EMBL" id="BRXU01000002">
    <property type="protein sequence ID" value="GLC49502.1"/>
    <property type="molecule type" value="Genomic_DNA"/>
</dbReference>
<dbReference type="EMBL" id="BRXU01000002">
    <property type="protein sequence ID" value="GLC49501.1"/>
    <property type="molecule type" value="Genomic_DNA"/>
</dbReference>
<name>A0A9W6BC95_9CHLO</name>
<proteinExistence type="predicted"/>
<comment type="caution">
    <text evidence="3">The sequence shown here is derived from an EMBL/GenBank/DDBJ whole genome shotgun (WGS) entry which is preliminary data.</text>
</comment>
<evidence type="ECO:0000313" key="2">
    <source>
        <dbReference type="EMBL" id="GLC49501.1"/>
    </source>
</evidence>
<organism evidence="3 6">
    <name type="scientific">Pleodorina starrii</name>
    <dbReference type="NCBI Taxonomy" id="330485"/>
    <lineage>
        <taxon>Eukaryota</taxon>
        <taxon>Viridiplantae</taxon>
        <taxon>Chlorophyta</taxon>
        <taxon>core chlorophytes</taxon>
        <taxon>Chlorophyceae</taxon>
        <taxon>CS clade</taxon>
        <taxon>Chlamydomonadales</taxon>
        <taxon>Volvocaceae</taxon>
        <taxon>Pleodorina</taxon>
    </lineage>
</organism>
<feature type="region of interest" description="Disordered" evidence="1">
    <location>
        <begin position="1"/>
        <end position="63"/>
    </location>
</feature>
<dbReference type="EMBL" id="BRXU01000002">
    <property type="protein sequence ID" value="GLC49504.1"/>
    <property type="molecule type" value="Genomic_DNA"/>
</dbReference>
<keyword evidence="6" id="KW-1185">Reference proteome</keyword>
<evidence type="ECO:0000313" key="3">
    <source>
        <dbReference type="EMBL" id="GLC49502.1"/>
    </source>
</evidence>
<dbReference type="Proteomes" id="UP001165080">
    <property type="component" value="Unassembled WGS sequence"/>
</dbReference>
<dbReference type="EMBL" id="BRXU01000002">
    <property type="protein sequence ID" value="GLC49503.1"/>
    <property type="molecule type" value="Genomic_DNA"/>
</dbReference>
<reference evidence="3" key="1">
    <citation type="submission" date="2022-08" db="EMBL/GenBank/DDBJ databases">
        <authorList>
            <person name="Takahashi K."/>
            <person name="Suzuki S."/>
            <person name="Kawachi M."/>
            <person name="Higashiyama T."/>
            <person name="Nozaki H."/>
        </authorList>
    </citation>
    <scope>NUCLEOTIDE SEQUENCE</scope>
    <source>
        <strain evidence="3">NIES-4479</strain>
    </source>
</reference>
<gene>
    <name evidence="3" type="primary">PLESTB000270</name>
    <name evidence="2" type="synonym">PLESTB000269</name>
    <name evidence="4" type="synonym">PLESTB000271</name>
    <name evidence="5" type="synonym">PLESTB000272</name>
    <name evidence="2" type="ORF">PLESTB_000226100</name>
    <name evidence="3" type="ORF">PLESTB_000226200</name>
    <name evidence="4" type="ORF">PLESTB_000226300</name>
    <name evidence="5" type="ORF">PLESTB_000226400</name>
</gene>
<dbReference type="AlphaFoldDB" id="A0A9W6BC95"/>
<reference evidence="3 6" key="2">
    <citation type="journal article" date="2023" name="Commun. Biol.">
        <title>Reorganization of the ancestral sex-determining regions during the evolution of trioecy in Pleodorina starrii.</title>
        <authorList>
            <person name="Takahashi K."/>
            <person name="Suzuki S."/>
            <person name="Kawai-Toyooka H."/>
            <person name="Yamamoto K."/>
            <person name="Hamaji T."/>
            <person name="Ootsuki R."/>
            <person name="Yamaguchi H."/>
            <person name="Kawachi M."/>
            <person name="Higashiyama T."/>
            <person name="Nozaki H."/>
        </authorList>
    </citation>
    <scope>NUCLEOTIDE SEQUENCE [LARGE SCALE GENOMIC DNA]</scope>
    <source>
        <strain evidence="3 6">NIES-4479</strain>
    </source>
</reference>
<evidence type="ECO:0000313" key="4">
    <source>
        <dbReference type="EMBL" id="GLC49503.1"/>
    </source>
</evidence>
<accession>A0A9W6BC95</accession>